<evidence type="ECO:0000256" key="1">
    <source>
        <dbReference type="SAM" id="MobiDB-lite"/>
    </source>
</evidence>
<organism evidence="2 3">
    <name type="scientific">Channa argus</name>
    <name type="common">Northern snakehead</name>
    <name type="synonym">Ophicephalus argus</name>
    <dbReference type="NCBI Taxonomy" id="215402"/>
    <lineage>
        <taxon>Eukaryota</taxon>
        <taxon>Metazoa</taxon>
        <taxon>Chordata</taxon>
        <taxon>Craniata</taxon>
        <taxon>Vertebrata</taxon>
        <taxon>Euteleostomi</taxon>
        <taxon>Actinopterygii</taxon>
        <taxon>Neopterygii</taxon>
        <taxon>Teleostei</taxon>
        <taxon>Neoteleostei</taxon>
        <taxon>Acanthomorphata</taxon>
        <taxon>Anabantaria</taxon>
        <taxon>Anabantiformes</taxon>
        <taxon>Channoidei</taxon>
        <taxon>Channidae</taxon>
        <taxon>Channa</taxon>
    </lineage>
</organism>
<dbReference type="AlphaFoldDB" id="A0A6G1PK40"/>
<name>A0A6G1PK40_CHAAH</name>
<accession>A0A6G1PK40</accession>
<reference evidence="3" key="2">
    <citation type="submission" date="2019-02" db="EMBL/GenBank/DDBJ databases">
        <title>Opniocepnalus argus Var Kimnra genome.</title>
        <authorList>
            <person name="Zhou C."/>
            <person name="Xiao S."/>
        </authorList>
    </citation>
    <scope>NUCLEOTIDE SEQUENCE [LARGE SCALE GENOMIC DNA]</scope>
</reference>
<proteinExistence type="predicted"/>
<reference evidence="2 3" key="1">
    <citation type="submission" date="2019-02" db="EMBL/GenBank/DDBJ databases">
        <title>Opniocepnalus argus genome.</title>
        <authorList>
            <person name="Zhou C."/>
            <person name="Xiao S."/>
        </authorList>
    </citation>
    <scope>NUCLEOTIDE SEQUENCE [LARGE SCALE GENOMIC DNA]</scope>
    <source>
        <strain evidence="2">OARG1902GOOAL</strain>
        <tissue evidence="2">Muscle</tissue>
    </source>
</reference>
<keyword evidence="3" id="KW-1185">Reference proteome</keyword>
<sequence>MSEGRLRLLGSCIPSEPVPGSVTEPVHRHRAGQCESEQEQRPVLSLSFAPRPGPGRDVSQVSSETEKTVLLQYCNSIYTKLFTGFSKMASLCFSTSDPAAVNATKLYDFNNDDANLWVRQSQLPPCSSSLSPPEFLCLVCLQITVYAVCTNLTNAVKVVMEGVGVPINIVRGDCPKLVSEGESQICTSLFSLTRMYALLTRHQWPKPLSCVHSELQKNDQTEPLKQVQVENGGDHVVQADQRL</sequence>
<protein>
    <submittedName>
        <fullName evidence="2">Uncharacterized protein</fullName>
    </submittedName>
</protein>
<feature type="region of interest" description="Disordered" evidence="1">
    <location>
        <begin position="19"/>
        <end position="41"/>
    </location>
</feature>
<dbReference type="Proteomes" id="UP000503349">
    <property type="component" value="Chromosome 6"/>
</dbReference>
<dbReference type="EMBL" id="CM015717">
    <property type="protein sequence ID" value="KAF3690504.1"/>
    <property type="molecule type" value="Genomic_DNA"/>
</dbReference>
<gene>
    <name evidence="2" type="ORF">EXN66_Car006177</name>
</gene>
<evidence type="ECO:0000313" key="3">
    <source>
        <dbReference type="Proteomes" id="UP000503349"/>
    </source>
</evidence>
<evidence type="ECO:0000313" key="2">
    <source>
        <dbReference type="EMBL" id="KAF3690504.1"/>
    </source>
</evidence>